<name>A0A9J6AEK5_SOLCO</name>
<keyword evidence="4" id="KW-1185">Reference proteome</keyword>
<dbReference type="InterPro" id="IPR001680">
    <property type="entry name" value="WD40_rpt"/>
</dbReference>
<evidence type="ECO:0000313" key="4">
    <source>
        <dbReference type="Proteomes" id="UP000824120"/>
    </source>
</evidence>
<dbReference type="InterPro" id="IPR036322">
    <property type="entry name" value="WD40_repeat_dom_sf"/>
</dbReference>
<dbReference type="PROSITE" id="PS50896">
    <property type="entry name" value="LISH"/>
    <property type="match status" value="1"/>
</dbReference>
<dbReference type="Pfam" id="PF00400">
    <property type="entry name" value="WD40"/>
    <property type="match status" value="4"/>
</dbReference>
<dbReference type="SMART" id="SM00320">
    <property type="entry name" value="WD40"/>
    <property type="match status" value="7"/>
</dbReference>
<dbReference type="CDD" id="cd00200">
    <property type="entry name" value="WD40"/>
    <property type="match status" value="1"/>
</dbReference>
<dbReference type="PANTHER" id="PTHR44376">
    <property type="entry name" value="TRANSCRIPTIONAL REGULATOR OF FILAMENTOUS GROWTH FLO8"/>
    <property type="match status" value="1"/>
</dbReference>
<feature type="repeat" description="WD" evidence="1">
    <location>
        <begin position="537"/>
        <end position="569"/>
    </location>
</feature>
<dbReference type="Proteomes" id="UP000824120">
    <property type="component" value="Chromosome 2"/>
</dbReference>
<feature type="repeat" description="WD" evidence="1">
    <location>
        <begin position="496"/>
        <end position="537"/>
    </location>
</feature>
<dbReference type="PANTHER" id="PTHR44376:SF8">
    <property type="entry name" value="TRANSCRIPTIONAL COREPRESSOR LEUNIG-LIKE"/>
    <property type="match status" value="1"/>
</dbReference>
<dbReference type="InterPro" id="IPR044716">
    <property type="entry name" value="LEUNIG-like"/>
</dbReference>
<reference evidence="3 4" key="1">
    <citation type="submission" date="2020-09" db="EMBL/GenBank/DDBJ databases">
        <title>De no assembly of potato wild relative species, Solanum commersonii.</title>
        <authorList>
            <person name="Cho K."/>
        </authorList>
    </citation>
    <scope>NUCLEOTIDE SEQUENCE [LARGE SCALE GENOMIC DNA]</scope>
    <source>
        <strain evidence="3">LZ3.2</strain>
        <tissue evidence="3">Leaf</tissue>
    </source>
</reference>
<keyword evidence="1" id="KW-0853">WD repeat</keyword>
<feature type="compositionally biased region" description="Basic and acidic residues" evidence="2">
    <location>
        <begin position="804"/>
        <end position="815"/>
    </location>
</feature>
<gene>
    <name evidence="3" type="ORF">H5410_007772</name>
</gene>
<dbReference type="SUPFAM" id="SSF50978">
    <property type="entry name" value="WD40 repeat-like"/>
    <property type="match status" value="1"/>
</dbReference>
<comment type="caution">
    <text evidence="3">The sequence shown here is derived from an EMBL/GenBank/DDBJ whole genome shotgun (WGS) entry which is preliminary data.</text>
</comment>
<sequence>MMSESSTLSYISCRKSKRRGAVDPVLNLCHPQVFTNVTENRYVYMGGLHAPDLYFFICPVILFTIPYRYEDAFLESHKLTKLMLELAILDYMSKRGFHRTSEAFSNEIRTNQNLVAINSPHEAFLQAWWGKFYEAYNSRFPDFPVFDVESFDKVAQSVNNVVGDNCPANQSYASDLTGANISTVMPESSSPDIMDPGLSALLSSFDASYLSLDLSPQRDMTSGLHLPEMSEMGDMLPLASNAGYQMQQMPTVPAEWNARVDIPGANLGGPMRMEPNLHAATNALPDLPELSDAGNNRSLQQASHQGWPSVDVGSVPPVISHQTVRPSVIVPTQKEQFPRSTSFAQQSVLPSVAVQTWDKLRLPAPASSGDLFCMLTLADSSVKDAGMLGETNLRIPENLPADQQIGGIMRRSGKQPVVQEHRNQLGLQSSNKSGIKRKTPLSSLEPVGKEKTTVASFAAPARTQAEWKGASSVLGTILEASLHIYEGNSLKAISNLHTKTSKLLCCHFNSEGELLAAAGHDKKVLIWKLGTNNVYSGEGHAHHVTDIRFRPHSTVFATSSFDRTVKIWDAAKPSNPFQNLVGHVEHVMSTDFHPRNLGLLSSCDSSNDIRLWDVSRGECKLIFKGGSRHVRFQPRLGDFLASSSGNVINIFDIETSSIQKKLQGHVKDIRSMCWHMNGKYLASVSEDSARIWSVSDGKCLYELCSGGNKFQSCTFHPEYVQVLVIGSFEFLELWNPFCQSSITQSCSAHTDIITSLAGSPLDGTIASFCSFDRWPTIRVIVEENTIPQVVKYNFHVSLKEEVERGGGGRGKEVGRRRGRGGTEETLETCKINTSPKRTWVTYLQIKDSNVVCKPLYMSGFTSFHS</sequence>
<organism evidence="3 4">
    <name type="scientific">Solanum commersonii</name>
    <name type="common">Commerson's wild potato</name>
    <name type="synonym">Commerson's nightshade</name>
    <dbReference type="NCBI Taxonomy" id="4109"/>
    <lineage>
        <taxon>Eukaryota</taxon>
        <taxon>Viridiplantae</taxon>
        <taxon>Streptophyta</taxon>
        <taxon>Embryophyta</taxon>
        <taxon>Tracheophyta</taxon>
        <taxon>Spermatophyta</taxon>
        <taxon>Magnoliopsida</taxon>
        <taxon>eudicotyledons</taxon>
        <taxon>Gunneridae</taxon>
        <taxon>Pentapetalae</taxon>
        <taxon>asterids</taxon>
        <taxon>lamiids</taxon>
        <taxon>Solanales</taxon>
        <taxon>Solanaceae</taxon>
        <taxon>Solanoideae</taxon>
        <taxon>Solaneae</taxon>
        <taxon>Solanum</taxon>
    </lineage>
</organism>
<dbReference type="InterPro" id="IPR015943">
    <property type="entry name" value="WD40/YVTN_repeat-like_dom_sf"/>
</dbReference>
<protein>
    <submittedName>
        <fullName evidence="3">Uncharacterized protein</fullName>
    </submittedName>
</protein>
<evidence type="ECO:0000313" key="3">
    <source>
        <dbReference type="EMBL" id="KAG5622554.1"/>
    </source>
</evidence>
<feature type="region of interest" description="Disordered" evidence="2">
    <location>
        <begin position="804"/>
        <end position="824"/>
    </location>
</feature>
<feature type="repeat" description="WD" evidence="1">
    <location>
        <begin position="580"/>
        <end position="622"/>
    </location>
</feature>
<dbReference type="EMBL" id="JACXVP010000002">
    <property type="protein sequence ID" value="KAG5622554.1"/>
    <property type="molecule type" value="Genomic_DNA"/>
</dbReference>
<dbReference type="Gene3D" id="2.130.10.10">
    <property type="entry name" value="YVTN repeat-like/Quinoprotein amine dehydrogenase"/>
    <property type="match status" value="2"/>
</dbReference>
<dbReference type="AlphaFoldDB" id="A0A9J6AEK5"/>
<dbReference type="PROSITE" id="PS50082">
    <property type="entry name" value="WD_REPEATS_2"/>
    <property type="match status" value="3"/>
</dbReference>
<dbReference type="PROSITE" id="PS50294">
    <property type="entry name" value="WD_REPEATS_REGION"/>
    <property type="match status" value="1"/>
</dbReference>
<evidence type="ECO:0000256" key="1">
    <source>
        <dbReference type="PROSITE-ProRule" id="PRU00221"/>
    </source>
</evidence>
<accession>A0A9J6AEK5</accession>
<dbReference type="OrthoDB" id="47802at2759"/>
<proteinExistence type="predicted"/>
<evidence type="ECO:0000256" key="2">
    <source>
        <dbReference type="SAM" id="MobiDB-lite"/>
    </source>
</evidence>
<dbReference type="GO" id="GO:0003714">
    <property type="term" value="F:transcription corepressor activity"/>
    <property type="evidence" value="ECO:0007669"/>
    <property type="project" value="InterPro"/>
</dbReference>
<dbReference type="InterPro" id="IPR006594">
    <property type="entry name" value="LisH"/>
</dbReference>